<evidence type="ECO:0000259" key="5">
    <source>
        <dbReference type="SMART" id="SM00237"/>
    </source>
</evidence>
<sequence>MSRPILAFMQFLAIALMCLALPARASIDAPNHIYYGSATLYGVPAPANTVVEARAPGSGAVLARYVIGSSSHMGNSYRIDILMDQVEPRTEGRARPGDPLNIYLGGQLAAQVSGGVGAVGATTRLDLDPQNTGTGPAISIADAQVYEGQTGLTNVDLAITLNTSAAQALTVYWETRNGTAIGGPLCGSGADFRQLANQALVIPAGATSATLRVQACGDTVVEPDETFTVDLLSTLGNFGVFAKSTAVVTIQDDDDVPTLAVDAVRVAEPPSGSSVARFVAKLSRSHTRTVSFQYATQGGSAQPGADFVAASGTLSFEPGDIEKNIDVTILADAATEPDETFRLQFSNPVSLVLAQTFANGVIVDPTHDPAVEEVDAQTGAMLPDLAQPSAIALSPDGLHAYATSDSRGAVVHFQRDPGTGVLSPVSSYTIATTGFEQARLKGLKDIRISADGAFVYLAALRDNAVTVLSRDAATGALGFVHSVVHGGSVLGLEEVVRLALSPDGMQLYALGRRSNAIVTLSRDAVTGQLGFVRSQSKDAPGLLNLVQPSGIAVSADGAQVYVTASGGNAVIAFDRNGSAGDADFGKLTLKHSYVNGLAGVSGILGAHGLALSPDGHQLYVAASASHSLVHFDRAADGSLTHRAVWKHGDAGVYGLRGAHSVAVAPNGREVFVTGAQDDSLSVFNRATAGVQAGALSVHRTVFKGDNGLNHLSIPGAMAASGDDRFLYVAASGGDGAVITYRRLSADNLFSDGFEPPPVN</sequence>
<gene>
    <name evidence="6" type="ORF">WB794_08440</name>
</gene>
<feature type="chain" id="PRO_5043420984" evidence="4">
    <location>
        <begin position="26"/>
        <end position="759"/>
    </location>
</feature>
<feature type="signal peptide" evidence="4">
    <location>
        <begin position="1"/>
        <end position="25"/>
    </location>
</feature>
<accession>A0AAW9R4Y2</accession>
<dbReference type="SMART" id="SM00237">
    <property type="entry name" value="Calx_beta"/>
    <property type="match status" value="2"/>
</dbReference>
<dbReference type="Gene3D" id="2.130.10.10">
    <property type="entry name" value="YVTN repeat-like/Quinoprotein amine dehydrogenase"/>
    <property type="match status" value="2"/>
</dbReference>
<feature type="domain" description="Calx-beta" evidence="5">
    <location>
        <begin position="246"/>
        <end position="346"/>
    </location>
</feature>
<reference evidence="6 7" key="1">
    <citation type="journal article" date="2016" name="Antonie Van Leeuwenhoek">
        <title>Denitratimonas tolerans gen. nov., sp. nov., a denitrifying bacterium isolated from a bioreactor for tannery wastewater treatment.</title>
        <authorList>
            <person name="Han S.I."/>
            <person name="Kim J.O."/>
            <person name="Lee Y.R."/>
            <person name="Ekpeghere K.I."/>
            <person name="Koh S.C."/>
            <person name="Whang K.S."/>
        </authorList>
    </citation>
    <scope>NUCLEOTIDE SEQUENCE [LARGE SCALE GENOMIC DNA]</scope>
    <source>
        <strain evidence="6 7">KACC 17565</strain>
    </source>
</reference>
<dbReference type="RefSeq" id="WP_337335411.1">
    <property type="nucleotide sequence ID" value="NZ_JBBDHC010000010.1"/>
</dbReference>
<evidence type="ECO:0000256" key="1">
    <source>
        <dbReference type="ARBA" id="ARBA00022729"/>
    </source>
</evidence>
<dbReference type="GO" id="GO:0007154">
    <property type="term" value="P:cell communication"/>
    <property type="evidence" value="ECO:0007669"/>
    <property type="project" value="InterPro"/>
</dbReference>
<dbReference type="SUPFAM" id="SSF141072">
    <property type="entry name" value="CalX-like"/>
    <property type="match status" value="2"/>
</dbReference>
<dbReference type="InterPro" id="IPR051200">
    <property type="entry name" value="Host-pathogen_enzymatic-act"/>
</dbReference>
<dbReference type="PANTHER" id="PTHR47197:SF3">
    <property type="entry name" value="DIHYDRO-HEME D1 DEHYDROGENASE"/>
    <property type="match status" value="1"/>
</dbReference>
<evidence type="ECO:0000313" key="7">
    <source>
        <dbReference type="Proteomes" id="UP001364472"/>
    </source>
</evidence>
<dbReference type="SUPFAM" id="SSF75011">
    <property type="entry name" value="3-carboxy-cis,cis-mucoante lactonizing enzyme"/>
    <property type="match status" value="2"/>
</dbReference>
<proteinExistence type="predicted"/>
<dbReference type="EMBL" id="JBBDHC010000010">
    <property type="protein sequence ID" value="MEJ1249696.1"/>
    <property type="molecule type" value="Genomic_DNA"/>
</dbReference>
<keyword evidence="7" id="KW-1185">Reference proteome</keyword>
<evidence type="ECO:0000256" key="4">
    <source>
        <dbReference type="SAM" id="SignalP"/>
    </source>
</evidence>
<dbReference type="Gene3D" id="2.60.40.2030">
    <property type="match status" value="2"/>
</dbReference>
<name>A0AAW9R4Y2_9GAMM</name>
<dbReference type="InterPro" id="IPR038081">
    <property type="entry name" value="CalX-like_sf"/>
</dbReference>
<dbReference type="Pfam" id="PF03160">
    <property type="entry name" value="Calx-beta"/>
    <property type="match status" value="2"/>
</dbReference>
<dbReference type="GO" id="GO:0016020">
    <property type="term" value="C:membrane"/>
    <property type="evidence" value="ECO:0007669"/>
    <property type="project" value="InterPro"/>
</dbReference>
<feature type="domain" description="Calx-beta" evidence="5">
    <location>
        <begin position="122"/>
        <end position="232"/>
    </location>
</feature>
<dbReference type="InterPro" id="IPR003644">
    <property type="entry name" value="Calx_beta"/>
</dbReference>
<organism evidence="6 7">
    <name type="scientific">Denitratimonas tolerans</name>
    <dbReference type="NCBI Taxonomy" id="1338420"/>
    <lineage>
        <taxon>Bacteria</taxon>
        <taxon>Pseudomonadati</taxon>
        <taxon>Pseudomonadota</taxon>
        <taxon>Gammaproteobacteria</taxon>
        <taxon>Lysobacterales</taxon>
        <taxon>Lysobacteraceae</taxon>
        <taxon>Denitratimonas</taxon>
    </lineage>
</organism>
<keyword evidence="2" id="KW-0677">Repeat</keyword>
<dbReference type="AlphaFoldDB" id="A0AAW9R4Y2"/>
<dbReference type="Proteomes" id="UP001364472">
    <property type="component" value="Unassembled WGS sequence"/>
</dbReference>
<evidence type="ECO:0000313" key="6">
    <source>
        <dbReference type="EMBL" id="MEJ1249696.1"/>
    </source>
</evidence>
<dbReference type="InterPro" id="IPR015943">
    <property type="entry name" value="WD40/YVTN_repeat-like_dom_sf"/>
</dbReference>
<dbReference type="InterPro" id="IPR019405">
    <property type="entry name" value="Lactonase_7-beta_prop"/>
</dbReference>
<dbReference type="Pfam" id="PF10282">
    <property type="entry name" value="Lactonase"/>
    <property type="match status" value="1"/>
</dbReference>
<comment type="caution">
    <text evidence="6">The sequence shown here is derived from an EMBL/GenBank/DDBJ whole genome shotgun (WGS) entry which is preliminary data.</text>
</comment>
<keyword evidence="3" id="KW-0106">Calcium</keyword>
<evidence type="ECO:0000256" key="2">
    <source>
        <dbReference type="ARBA" id="ARBA00022737"/>
    </source>
</evidence>
<evidence type="ECO:0000256" key="3">
    <source>
        <dbReference type="ARBA" id="ARBA00022837"/>
    </source>
</evidence>
<dbReference type="PANTHER" id="PTHR47197">
    <property type="entry name" value="PROTEIN NIRF"/>
    <property type="match status" value="1"/>
</dbReference>
<protein>
    <submittedName>
        <fullName evidence="6">Calx-beta domain-containing protein</fullName>
    </submittedName>
</protein>
<keyword evidence="1 4" id="KW-0732">Signal</keyword>